<feature type="transmembrane region" description="Helical" evidence="6">
    <location>
        <begin position="302"/>
        <end position="323"/>
    </location>
</feature>
<dbReference type="EMBL" id="JABFAJ010000027">
    <property type="protein sequence ID" value="NNU28820.1"/>
    <property type="molecule type" value="Genomic_DNA"/>
</dbReference>
<dbReference type="SUPFAM" id="SSF103473">
    <property type="entry name" value="MFS general substrate transporter"/>
    <property type="match status" value="1"/>
</dbReference>
<feature type="transmembrane region" description="Helical" evidence="6">
    <location>
        <begin position="202"/>
        <end position="225"/>
    </location>
</feature>
<evidence type="ECO:0000259" key="7">
    <source>
        <dbReference type="PROSITE" id="PS50850"/>
    </source>
</evidence>
<accession>A0A849K8M3</accession>
<evidence type="ECO:0000313" key="9">
    <source>
        <dbReference type="Proteomes" id="UP000557204"/>
    </source>
</evidence>
<evidence type="ECO:0000256" key="4">
    <source>
        <dbReference type="ARBA" id="ARBA00022989"/>
    </source>
</evidence>
<dbReference type="GO" id="GO:0005886">
    <property type="term" value="C:plasma membrane"/>
    <property type="evidence" value="ECO:0007669"/>
    <property type="project" value="UniProtKB-SubCell"/>
</dbReference>
<proteinExistence type="predicted"/>
<feature type="transmembrane region" description="Helical" evidence="6">
    <location>
        <begin position="272"/>
        <end position="290"/>
    </location>
</feature>
<dbReference type="Gene3D" id="1.20.1250.20">
    <property type="entry name" value="MFS general substrate transporter like domains"/>
    <property type="match status" value="2"/>
</dbReference>
<dbReference type="RefSeq" id="WP_171248369.1">
    <property type="nucleotide sequence ID" value="NZ_JABFAJ010000027.1"/>
</dbReference>
<evidence type="ECO:0000256" key="5">
    <source>
        <dbReference type="ARBA" id="ARBA00023136"/>
    </source>
</evidence>
<feature type="transmembrane region" description="Helical" evidence="6">
    <location>
        <begin position="74"/>
        <end position="93"/>
    </location>
</feature>
<evidence type="ECO:0000313" key="8">
    <source>
        <dbReference type="EMBL" id="NNU28820.1"/>
    </source>
</evidence>
<dbReference type="Proteomes" id="UP000557204">
    <property type="component" value="Unassembled WGS sequence"/>
</dbReference>
<feature type="transmembrane region" description="Helical" evidence="6">
    <location>
        <begin position="161"/>
        <end position="181"/>
    </location>
</feature>
<dbReference type="AlphaFoldDB" id="A0A849K8M3"/>
<dbReference type="InterPro" id="IPR036259">
    <property type="entry name" value="MFS_trans_sf"/>
</dbReference>
<sequence>MTVGPWHVGLAGMSIIGVSFGFARYGYGLFVPVFEDEFGLSTETLGLVSGGSYASYLLALLAGGVLAARFGPRLPVVLAGACATVGMTLIALAPHAGVMATGALLASTSPGWAWAPLSDAVSQLVRPRSRDRVLSVVSTGTAVGLAVAGPVALVAGGSWRLAWIVFAALALGSMLWNARLLPTEPYRRTATRRRAGGPGWRWFVNGDSWPLLAVALLFGVSSAFYWTYAADLALDRGLPESTRSVLWACVGVVGVVGLVTGDLVRRFGLRRILLLALLLLAGAIGLLGLFPGTWSGAVASGALYGPGFMMMSALLAVWSGHVFPERPSAGFSATLLALAVGSIIGPAALGLLAGSTDMAVQFVVAAAVTVVGMACAVPATRRTASM</sequence>
<feature type="transmembrane region" description="Helical" evidence="6">
    <location>
        <begin position="245"/>
        <end position="265"/>
    </location>
</feature>
<comment type="subcellular location">
    <subcellularLocation>
        <location evidence="1">Cell membrane</location>
        <topology evidence="1">Multi-pass membrane protein</topology>
    </subcellularLocation>
</comment>
<dbReference type="PROSITE" id="PS50850">
    <property type="entry name" value="MFS"/>
    <property type="match status" value="1"/>
</dbReference>
<feature type="domain" description="Major facilitator superfamily (MFS) profile" evidence="7">
    <location>
        <begin position="1"/>
        <end position="384"/>
    </location>
</feature>
<evidence type="ECO:0000256" key="1">
    <source>
        <dbReference type="ARBA" id="ARBA00004651"/>
    </source>
</evidence>
<feature type="transmembrane region" description="Helical" evidence="6">
    <location>
        <begin position="7"/>
        <end position="27"/>
    </location>
</feature>
<evidence type="ECO:0000256" key="2">
    <source>
        <dbReference type="ARBA" id="ARBA00022475"/>
    </source>
</evidence>
<evidence type="ECO:0000256" key="6">
    <source>
        <dbReference type="SAM" id="Phobius"/>
    </source>
</evidence>
<dbReference type="InterPro" id="IPR020846">
    <property type="entry name" value="MFS_dom"/>
</dbReference>
<feature type="transmembrane region" description="Helical" evidence="6">
    <location>
        <begin position="359"/>
        <end position="380"/>
    </location>
</feature>
<keyword evidence="2" id="KW-1003">Cell membrane</keyword>
<reference evidence="8 9" key="1">
    <citation type="submission" date="2020-05" db="EMBL/GenBank/DDBJ databases">
        <title>Genome sequence of Isoptericola sp. JC619 isolated from Chilika lagoon, India.</title>
        <authorList>
            <person name="Kumar D."/>
            <person name="Appam K."/>
            <person name="Gandham S."/>
            <person name="Uppada J."/>
            <person name="Sasikala C."/>
            <person name="Venkata Ramana C."/>
        </authorList>
    </citation>
    <scope>NUCLEOTIDE SEQUENCE [LARGE SCALE GENOMIC DNA]</scope>
    <source>
        <strain evidence="8 9">JC619</strain>
    </source>
</reference>
<comment type="caution">
    <text evidence="8">The sequence shown here is derived from an EMBL/GenBank/DDBJ whole genome shotgun (WGS) entry which is preliminary data.</text>
</comment>
<keyword evidence="4 6" id="KW-1133">Transmembrane helix</keyword>
<feature type="transmembrane region" description="Helical" evidence="6">
    <location>
        <begin position="133"/>
        <end position="155"/>
    </location>
</feature>
<keyword evidence="9" id="KW-1185">Reference proteome</keyword>
<keyword evidence="5 6" id="KW-0472">Membrane</keyword>
<dbReference type="Pfam" id="PF07690">
    <property type="entry name" value="MFS_1"/>
    <property type="match status" value="1"/>
</dbReference>
<dbReference type="InterPro" id="IPR011701">
    <property type="entry name" value="MFS"/>
</dbReference>
<organism evidence="8 9">
    <name type="scientific">Isoptericola sediminis</name>
    <dbReference type="NCBI Taxonomy" id="2733572"/>
    <lineage>
        <taxon>Bacteria</taxon>
        <taxon>Bacillati</taxon>
        <taxon>Actinomycetota</taxon>
        <taxon>Actinomycetes</taxon>
        <taxon>Micrococcales</taxon>
        <taxon>Promicromonosporaceae</taxon>
        <taxon>Isoptericola</taxon>
    </lineage>
</organism>
<name>A0A849K8M3_9MICO</name>
<evidence type="ECO:0000256" key="3">
    <source>
        <dbReference type="ARBA" id="ARBA00022692"/>
    </source>
</evidence>
<gene>
    <name evidence="8" type="ORF">HLI28_14900</name>
</gene>
<feature type="transmembrane region" description="Helical" evidence="6">
    <location>
        <begin position="47"/>
        <end position="67"/>
    </location>
</feature>
<dbReference type="GO" id="GO:0022857">
    <property type="term" value="F:transmembrane transporter activity"/>
    <property type="evidence" value="ECO:0007669"/>
    <property type="project" value="InterPro"/>
</dbReference>
<keyword evidence="3 6" id="KW-0812">Transmembrane</keyword>
<dbReference type="PANTHER" id="PTHR43124">
    <property type="entry name" value="PURINE EFFLUX PUMP PBUE"/>
    <property type="match status" value="1"/>
</dbReference>
<dbReference type="PANTHER" id="PTHR43124:SF3">
    <property type="entry name" value="CHLORAMPHENICOL EFFLUX PUMP RV0191"/>
    <property type="match status" value="1"/>
</dbReference>
<feature type="transmembrane region" description="Helical" evidence="6">
    <location>
        <begin position="335"/>
        <end position="353"/>
    </location>
</feature>
<dbReference type="InterPro" id="IPR050189">
    <property type="entry name" value="MFS_Efflux_Transporters"/>
</dbReference>
<protein>
    <submittedName>
        <fullName evidence="8">MFS transporter</fullName>
    </submittedName>
</protein>